<proteinExistence type="predicted"/>
<keyword evidence="2" id="KW-1185">Reference proteome</keyword>
<dbReference type="Gene3D" id="3.40.390.10">
    <property type="entry name" value="Collagenase (Catalytic Domain)"/>
    <property type="match status" value="1"/>
</dbReference>
<dbReference type="AlphaFoldDB" id="A0AAD9R590"/>
<accession>A0AAD9R590</accession>
<reference evidence="1" key="2">
    <citation type="journal article" date="2023" name="Science">
        <title>Genomic signatures of disease resistance in endangered staghorn corals.</title>
        <authorList>
            <person name="Vollmer S.V."/>
            <person name="Selwyn J.D."/>
            <person name="Despard B.A."/>
            <person name="Roesel C.L."/>
        </authorList>
    </citation>
    <scope>NUCLEOTIDE SEQUENCE</scope>
    <source>
        <strain evidence="1">K2</strain>
    </source>
</reference>
<sequence length="111" mass="11621">MFHDESVGVKKLNVFVVKLVIKKDGFGYDSSAKNRNRLGLFADWAAPGHTDSSPLSNKNSTLPDIAVLLTGSCNSGIAVLGSTCGGKFGMTVNNDMGLASAIIIAHETAHT</sequence>
<evidence type="ECO:0008006" key="3">
    <source>
        <dbReference type="Google" id="ProtNLM"/>
    </source>
</evidence>
<dbReference type="GO" id="GO:0008237">
    <property type="term" value="F:metallopeptidase activity"/>
    <property type="evidence" value="ECO:0007669"/>
    <property type="project" value="InterPro"/>
</dbReference>
<dbReference type="Proteomes" id="UP001249851">
    <property type="component" value="Unassembled WGS sequence"/>
</dbReference>
<dbReference type="InterPro" id="IPR024079">
    <property type="entry name" value="MetalloPept_cat_dom_sf"/>
</dbReference>
<evidence type="ECO:0000313" key="2">
    <source>
        <dbReference type="Proteomes" id="UP001249851"/>
    </source>
</evidence>
<name>A0AAD9R590_ACRCE</name>
<dbReference type="SUPFAM" id="SSF55486">
    <property type="entry name" value="Metalloproteases ('zincins'), catalytic domain"/>
    <property type="match status" value="1"/>
</dbReference>
<evidence type="ECO:0000313" key="1">
    <source>
        <dbReference type="EMBL" id="KAK2573388.1"/>
    </source>
</evidence>
<reference evidence="1" key="1">
    <citation type="journal article" date="2023" name="G3 (Bethesda)">
        <title>Whole genome assembly and annotation of the endangered Caribbean coral Acropora cervicornis.</title>
        <authorList>
            <person name="Selwyn J.D."/>
            <person name="Vollmer S.V."/>
        </authorList>
    </citation>
    <scope>NUCLEOTIDE SEQUENCE</scope>
    <source>
        <strain evidence="1">K2</strain>
    </source>
</reference>
<gene>
    <name evidence="1" type="ORF">P5673_001038</name>
</gene>
<organism evidence="1 2">
    <name type="scientific">Acropora cervicornis</name>
    <name type="common">Staghorn coral</name>
    <dbReference type="NCBI Taxonomy" id="6130"/>
    <lineage>
        <taxon>Eukaryota</taxon>
        <taxon>Metazoa</taxon>
        <taxon>Cnidaria</taxon>
        <taxon>Anthozoa</taxon>
        <taxon>Hexacorallia</taxon>
        <taxon>Scleractinia</taxon>
        <taxon>Astrocoeniina</taxon>
        <taxon>Acroporidae</taxon>
        <taxon>Acropora</taxon>
    </lineage>
</organism>
<dbReference type="EMBL" id="JARQWQ010000002">
    <property type="protein sequence ID" value="KAK2573388.1"/>
    <property type="molecule type" value="Genomic_DNA"/>
</dbReference>
<protein>
    <recommendedName>
        <fullName evidence="3">Peptidase M12B domain-containing protein</fullName>
    </recommendedName>
</protein>
<comment type="caution">
    <text evidence="1">The sequence shown here is derived from an EMBL/GenBank/DDBJ whole genome shotgun (WGS) entry which is preliminary data.</text>
</comment>